<gene>
    <name evidence="3" type="ORF">DYB26_002270</name>
    <name evidence="2" type="ORF">DYB38_002782</name>
</gene>
<dbReference type="EMBL" id="QUTC01008834">
    <property type="protein sequence ID" value="RHY42682.1"/>
    <property type="molecule type" value="Genomic_DNA"/>
</dbReference>
<sequence>MREKGVVFFNGAARMDEGSGGSGAVAMPPAEPLLCEYAAHHYPAPTTNNIAEYDGLIRGLQFAAHMGFTHVIIFGDSQLVLRQMQGVYRLGHPGLREPYRSLARTWAVRFHCTWVHRQSSCGLLIQTRANLAWDLSLLTGHNTPLPPRDLAALYDFLDGDLTFNPG</sequence>
<reference evidence="4 5" key="1">
    <citation type="submission" date="2018-08" db="EMBL/GenBank/DDBJ databases">
        <title>Aphanomyces genome sequencing and annotation.</title>
        <authorList>
            <person name="Minardi D."/>
            <person name="Oidtmann B."/>
            <person name="Van Der Giezen M."/>
            <person name="Studholme D.J."/>
        </authorList>
    </citation>
    <scope>NUCLEOTIDE SEQUENCE [LARGE SCALE GENOMIC DNA]</scope>
    <source>
        <strain evidence="3 5">FDL457</strain>
        <strain evidence="2 4">SA</strain>
    </source>
</reference>
<evidence type="ECO:0000313" key="3">
    <source>
        <dbReference type="EMBL" id="RHZ06592.1"/>
    </source>
</evidence>
<dbReference type="GO" id="GO:0003676">
    <property type="term" value="F:nucleic acid binding"/>
    <property type="evidence" value="ECO:0007669"/>
    <property type="project" value="InterPro"/>
</dbReference>
<dbReference type="CDD" id="cd09279">
    <property type="entry name" value="RNase_HI_like"/>
    <property type="match status" value="1"/>
</dbReference>
<evidence type="ECO:0000313" key="2">
    <source>
        <dbReference type="EMBL" id="RHY42682.1"/>
    </source>
</evidence>
<dbReference type="VEuPathDB" id="FungiDB:H257_17160"/>
<evidence type="ECO:0000313" key="5">
    <source>
        <dbReference type="Proteomes" id="UP000286510"/>
    </source>
</evidence>
<comment type="caution">
    <text evidence="2">The sequence shown here is derived from an EMBL/GenBank/DDBJ whole genome shotgun (WGS) entry which is preliminary data.</text>
</comment>
<dbReference type="Gene3D" id="3.30.420.10">
    <property type="entry name" value="Ribonuclease H-like superfamily/Ribonuclease H"/>
    <property type="match status" value="1"/>
</dbReference>
<dbReference type="InterPro" id="IPR012337">
    <property type="entry name" value="RNaseH-like_sf"/>
</dbReference>
<evidence type="ECO:0000313" key="4">
    <source>
        <dbReference type="Proteomes" id="UP000265716"/>
    </source>
</evidence>
<dbReference type="Proteomes" id="UP000265716">
    <property type="component" value="Unassembled WGS sequence"/>
</dbReference>
<name>A0A397CH08_APHAT</name>
<dbReference type="Proteomes" id="UP000286510">
    <property type="component" value="Unassembled WGS sequence"/>
</dbReference>
<protein>
    <recommendedName>
        <fullName evidence="1">RNase H type-1 domain-containing protein</fullName>
    </recommendedName>
</protein>
<evidence type="ECO:0000259" key="1">
    <source>
        <dbReference type="Pfam" id="PF13456"/>
    </source>
</evidence>
<dbReference type="GO" id="GO:0004523">
    <property type="term" value="F:RNA-DNA hybrid ribonuclease activity"/>
    <property type="evidence" value="ECO:0007669"/>
    <property type="project" value="InterPro"/>
</dbReference>
<dbReference type="PANTHER" id="PTHR48475">
    <property type="entry name" value="RIBONUCLEASE H"/>
    <property type="match status" value="1"/>
</dbReference>
<dbReference type="InterPro" id="IPR002156">
    <property type="entry name" value="RNaseH_domain"/>
</dbReference>
<dbReference type="Pfam" id="PF13456">
    <property type="entry name" value="RVT_3"/>
    <property type="match status" value="1"/>
</dbReference>
<proteinExistence type="predicted"/>
<dbReference type="EMBL" id="QUTF01016518">
    <property type="protein sequence ID" value="RHZ06592.1"/>
    <property type="molecule type" value="Genomic_DNA"/>
</dbReference>
<feature type="domain" description="RNase H type-1" evidence="1">
    <location>
        <begin position="9"/>
        <end position="118"/>
    </location>
</feature>
<dbReference type="PANTHER" id="PTHR48475:SF1">
    <property type="entry name" value="RNASE H TYPE-1 DOMAIN-CONTAINING PROTEIN"/>
    <property type="match status" value="1"/>
</dbReference>
<dbReference type="AlphaFoldDB" id="A0A397CH08"/>
<dbReference type="SUPFAM" id="SSF53098">
    <property type="entry name" value="Ribonuclease H-like"/>
    <property type="match status" value="1"/>
</dbReference>
<organism evidence="2 4">
    <name type="scientific">Aphanomyces astaci</name>
    <name type="common">Crayfish plague agent</name>
    <dbReference type="NCBI Taxonomy" id="112090"/>
    <lineage>
        <taxon>Eukaryota</taxon>
        <taxon>Sar</taxon>
        <taxon>Stramenopiles</taxon>
        <taxon>Oomycota</taxon>
        <taxon>Saprolegniomycetes</taxon>
        <taxon>Saprolegniales</taxon>
        <taxon>Verrucalvaceae</taxon>
        <taxon>Aphanomyces</taxon>
    </lineage>
</organism>
<dbReference type="InterPro" id="IPR036397">
    <property type="entry name" value="RNaseH_sf"/>
</dbReference>
<accession>A0A397CH08</accession>